<evidence type="ECO:0000256" key="1">
    <source>
        <dbReference type="ARBA" id="ARBA00001947"/>
    </source>
</evidence>
<dbReference type="SUPFAM" id="SSF51735">
    <property type="entry name" value="NAD(P)-binding Rossmann-fold domains"/>
    <property type="match status" value="1"/>
</dbReference>
<protein>
    <submittedName>
        <fullName evidence="6">Alcohol dehydrogenase catalytic domain-containing protein</fullName>
    </submittedName>
</protein>
<dbReference type="Gene3D" id="3.90.180.10">
    <property type="entry name" value="Medium-chain alcohol dehydrogenases, catalytic domain"/>
    <property type="match status" value="1"/>
</dbReference>
<keyword evidence="7" id="KW-1185">Reference proteome</keyword>
<dbReference type="PANTHER" id="PTHR43401">
    <property type="entry name" value="L-THREONINE 3-DEHYDROGENASE"/>
    <property type="match status" value="1"/>
</dbReference>
<evidence type="ECO:0000256" key="3">
    <source>
        <dbReference type="SAM" id="Phobius"/>
    </source>
</evidence>
<evidence type="ECO:0000313" key="7">
    <source>
        <dbReference type="Proteomes" id="UP001060039"/>
    </source>
</evidence>
<organism evidence="6 7">
    <name type="scientific">Microcella humidisoli</name>
    <dbReference type="NCBI Taxonomy" id="2963406"/>
    <lineage>
        <taxon>Bacteria</taxon>
        <taxon>Bacillati</taxon>
        <taxon>Actinomycetota</taxon>
        <taxon>Actinomycetes</taxon>
        <taxon>Micrococcales</taxon>
        <taxon>Microbacteriaceae</taxon>
        <taxon>Microcella</taxon>
    </lineage>
</organism>
<feature type="transmembrane region" description="Helical" evidence="3">
    <location>
        <begin position="183"/>
        <end position="203"/>
    </location>
</feature>
<dbReference type="EMBL" id="CP101497">
    <property type="protein sequence ID" value="UTT63114.1"/>
    <property type="molecule type" value="Genomic_DNA"/>
</dbReference>
<evidence type="ECO:0000259" key="4">
    <source>
        <dbReference type="Pfam" id="PF00107"/>
    </source>
</evidence>
<dbReference type="InterPro" id="IPR013149">
    <property type="entry name" value="ADH-like_C"/>
</dbReference>
<feature type="domain" description="Alcohol dehydrogenase-like N-terminal" evidence="5">
    <location>
        <begin position="31"/>
        <end position="152"/>
    </location>
</feature>
<dbReference type="InterPro" id="IPR013154">
    <property type="entry name" value="ADH-like_N"/>
</dbReference>
<sequence>MPAHTGTMRAAVYHGRGDVRIETLPVPIAVEGQALVKVLRSGICGTDATEYKAGPIMFPIDAPHPKSGHQGPLIIGHEFVGEIVDLPGGPVEGLAVGDHVASGAGVACGECQRCRQGRTNLCERYVTHGLNIDGGLAEYVAVATSTLVRIPDDCALDAAGVAQPLAVGLHAARRAQVVDGDRVVLFGAGAIGTFILAGLISLADADITVVDFAGERLDRALRLGATRVVPVDDQLQDALRAIVGPTGADVVIEATGAPGQLDVALRLVRQGGTILEVGLPSKPQELDVHKLVLSEVTIATTVAHVCGDDLVPSLEILARTDLGDELVEAVFGLDEVPTQLARLAAGEIRGKVLFDPTRTA</sequence>
<dbReference type="RefSeq" id="WP_255160247.1">
    <property type="nucleotide sequence ID" value="NZ_CP101497.1"/>
</dbReference>
<dbReference type="Pfam" id="PF08240">
    <property type="entry name" value="ADH_N"/>
    <property type="match status" value="1"/>
</dbReference>
<dbReference type="InterPro" id="IPR011032">
    <property type="entry name" value="GroES-like_sf"/>
</dbReference>
<dbReference type="InterPro" id="IPR036291">
    <property type="entry name" value="NAD(P)-bd_dom_sf"/>
</dbReference>
<gene>
    <name evidence="6" type="ORF">NNL39_03105</name>
</gene>
<dbReference type="Gene3D" id="3.40.50.720">
    <property type="entry name" value="NAD(P)-binding Rossmann-like Domain"/>
    <property type="match status" value="1"/>
</dbReference>
<dbReference type="InterPro" id="IPR050129">
    <property type="entry name" value="Zn_alcohol_dh"/>
</dbReference>
<keyword evidence="3" id="KW-1133">Transmembrane helix</keyword>
<dbReference type="PANTHER" id="PTHR43401:SF2">
    <property type="entry name" value="L-THREONINE 3-DEHYDROGENASE"/>
    <property type="match status" value="1"/>
</dbReference>
<keyword evidence="3" id="KW-0812">Transmembrane</keyword>
<proteinExistence type="predicted"/>
<evidence type="ECO:0000313" key="6">
    <source>
        <dbReference type="EMBL" id="UTT63114.1"/>
    </source>
</evidence>
<dbReference type="Pfam" id="PF00107">
    <property type="entry name" value="ADH_zinc_N"/>
    <property type="match status" value="1"/>
</dbReference>
<evidence type="ECO:0000256" key="2">
    <source>
        <dbReference type="ARBA" id="ARBA00023002"/>
    </source>
</evidence>
<reference evidence="6" key="1">
    <citation type="submission" date="2022-07" db="EMBL/GenBank/DDBJ databases">
        <title>Taxonomic analysis of Microcella humidisoli nov. sp., isolated from riverside soil.</title>
        <authorList>
            <person name="Molina K.M."/>
            <person name="Kim S.B."/>
        </authorList>
    </citation>
    <scope>NUCLEOTIDE SEQUENCE</scope>
    <source>
        <strain evidence="6">MMS21-STM10</strain>
    </source>
</reference>
<keyword evidence="2" id="KW-0560">Oxidoreductase</keyword>
<evidence type="ECO:0000259" key="5">
    <source>
        <dbReference type="Pfam" id="PF08240"/>
    </source>
</evidence>
<feature type="domain" description="Alcohol dehydrogenase-like C-terminal" evidence="4">
    <location>
        <begin position="190"/>
        <end position="301"/>
    </location>
</feature>
<name>A0ABY5FXT2_9MICO</name>
<comment type="cofactor">
    <cofactor evidence="1">
        <name>Zn(2+)</name>
        <dbReference type="ChEBI" id="CHEBI:29105"/>
    </cofactor>
</comment>
<dbReference type="SUPFAM" id="SSF50129">
    <property type="entry name" value="GroES-like"/>
    <property type="match status" value="1"/>
</dbReference>
<dbReference type="Proteomes" id="UP001060039">
    <property type="component" value="Chromosome"/>
</dbReference>
<accession>A0ABY5FXT2</accession>
<keyword evidence="3" id="KW-0472">Membrane</keyword>